<evidence type="ECO:0000256" key="4">
    <source>
        <dbReference type="ARBA" id="ARBA00022692"/>
    </source>
</evidence>
<protein>
    <recommendedName>
        <fullName evidence="9">Protein translocase subunit SecE</fullName>
    </recommendedName>
</protein>
<dbReference type="HAMAP" id="MF_00422">
    <property type="entry name" value="SecE"/>
    <property type="match status" value="1"/>
</dbReference>
<proteinExistence type="inferred from homology"/>
<keyword evidence="4 9" id="KW-0812">Transmembrane</keyword>
<evidence type="ECO:0000256" key="9">
    <source>
        <dbReference type="HAMAP-Rule" id="MF_00422"/>
    </source>
</evidence>
<comment type="subunit">
    <text evidence="9">Component of the Sec protein translocase complex. Heterotrimer consisting of SecY, SecE and SecG subunits. The heterotrimers can form oligomers, although 1 heterotrimer is thought to be able to translocate proteins. Interacts with the ribosome. Interacts with SecDF, and other proteins may be involved. Interacts with SecA.</text>
</comment>
<dbReference type="AlphaFoldDB" id="A0A512D190"/>
<keyword evidence="5 9" id="KW-0653">Protein transport</keyword>
<keyword evidence="8 9" id="KW-0472">Membrane</keyword>
<dbReference type="RefSeq" id="WP_186815144.1">
    <property type="nucleotide sequence ID" value="NZ_BAAARO010000016.1"/>
</dbReference>
<evidence type="ECO:0000256" key="8">
    <source>
        <dbReference type="ARBA" id="ARBA00023136"/>
    </source>
</evidence>
<dbReference type="PANTHER" id="PTHR33910">
    <property type="entry name" value="PROTEIN TRANSLOCASE SUBUNIT SECE"/>
    <property type="match status" value="1"/>
</dbReference>
<comment type="caution">
    <text evidence="11">The sequence shown here is derived from an EMBL/GenBank/DDBJ whole genome shotgun (WGS) entry which is preliminary data.</text>
</comment>
<dbReference type="GO" id="GO:0009306">
    <property type="term" value="P:protein secretion"/>
    <property type="evidence" value="ECO:0007669"/>
    <property type="project" value="UniProtKB-UniRule"/>
</dbReference>
<dbReference type="Pfam" id="PF00584">
    <property type="entry name" value="SecE"/>
    <property type="match status" value="1"/>
</dbReference>
<comment type="subcellular location">
    <subcellularLocation>
        <location evidence="9">Cell membrane</location>
        <topology evidence="9">Single-pass membrane protein</topology>
    </subcellularLocation>
    <subcellularLocation>
        <location evidence="1">Membrane</location>
    </subcellularLocation>
</comment>
<evidence type="ECO:0000313" key="11">
    <source>
        <dbReference type="EMBL" id="GEO30235.1"/>
    </source>
</evidence>
<dbReference type="EMBL" id="BJYX01000009">
    <property type="protein sequence ID" value="GEO30235.1"/>
    <property type="molecule type" value="Genomic_DNA"/>
</dbReference>
<evidence type="ECO:0000256" key="6">
    <source>
        <dbReference type="ARBA" id="ARBA00022989"/>
    </source>
</evidence>
<dbReference type="PANTHER" id="PTHR33910:SF1">
    <property type="entry name" value="PROTEIN TRANSLOCASE SUBUNIT SECE"/>
    <property type="match status" value="1"/>
</dbReference>
<name>A0A512D190_9MICO</name>
<comment type="similarity">
    <text evidence="9">Belongs to the SecE/SEC61-gamma family.</text>
</comment>
<evidence type="ECO:0000256" key="10">
    <source>
        <dbReference type="SAM" id="MobiDB-lite"/>
    </source>
</evidence>
<dbReference type="GO" id="GO:0006605">
    <property type="term" value="P:protein targeting"/>
    <property type="evidence" value="ECO:0007669"/>
    <property type="project" value="UniProtKB-UniRule"/>
</dbReference>
<keyword evidence="7 9" id="KW-0811">Translocation</keyword>
<dbReference type="InterPro" id="IPR038379">
    <property type="entry name" value="SecE_sf"/>
</dbReference>
<dbReference type="Proteomes" id="UP000321534">
    <property type="component" value="Unassembled WGS sequence"/>
</dbReference>
<keyword evidence="12" id="KW-1185">Reference proteome</keyword>
<evidence type="ECO:0000256" key="7">
    <source>
        <dbReference type="ARBA" id="ARBA00023010"/>
    </source>
</evidence>
<dbReference type="GO" id="GO:0008320">
    <property type="term" value="F:protein transmembrane transporter activity"/>
    <property type="evidence" value="ECO:0007669"/>
    <property type="project" value="UniProtKB-UniRule"/>
</dbReference>
<accession>A0A512D190</accession>
<dbReference type="GO" id="GO:0043952">
    <property type="term" value="P:protein transport by the Sec complex"/>
    <property type="evidence" value="ECO:0007669"/>
    <property type="project" value="UniProtKB-UniRule"/>
</dbReference>
<dbReference type="GO" id="GO:0065002">
    <property type="term" value="P:intracellular protein transmembrane transport"/>
    <property type="evidence" value="ECO:0007669"/>
    <property type="project" value="UniProtKB-UniRule"/>
</dbReference>
<dbReference type="GO" id="GO:0005886">
    <property type="term" value="C:plasma membrane"/>
    <property type="evidence" value="ECO:0007669"/>
    <property type="project" value="UniProtKB-SubCell"/>
</dbReference>
<gene>
    <name evidence="9" type="primary">secE</name>
    <name evidence="11" type="ORF">TAE01_20450</name>
</gene>
<evidence type="ECO:0000256" key="3">
    <source>
        <dbReference type="ARBA" id="ARBA00022475"/>
    </source>
</evidence>
<sequence length="89" mass="9655">MTETSAKRGSGRADKARGGNPVSRLFGAISLFVRQILDELRKVVRPTGPELVRYTTVVVVFVVIMMALVSGLDFGLSRLISWAFTGSPT</sequence>
<reference evidence="11 12" key="1">
    <citation type="submission" date="2019-07" db="EMBL/GenBank/DDBJ databases">
        <title>Whole genome shotgun sequence of Terrabacter aerolatus NBRC 106305.</title>
        <authorList>
            <person name="Hosoyama A."/>
            <person name="Uohara A."/>
            <person name="Ohji S."/>
            <person name="Ichikawa N."/>
        </authorList>
    </citation>
    <scope>NUCLEOTIDE SEQUENCE [LARGE SCALE GENOMIC DNA]</scope>
    <source>
        <strain evidence="11 12">NBRC 106305</strain>
    </source>
</reference>
<dbReference type="InterPro" id="IPR005807">
    <property type="entry name" value="SecE_bac"/>
</dbReference>
<feature type="region of interest" description="Disordered" evidence="10">
    <location>
        <begin position="1"/>
        <end position="20"/>
    </location>
</feature>
<keyword evidence="2 9" id="KW-0813">Transport</keyword>
<evidence type="ECO:0000256" key="1">
    <source>
        <dbReference type="ARBA" id="ARBA00004370"/>
    </source>
</evidence>
<feature type="transmembrane region" description="Helical" evidence="9">
    <location>
        <begin position="51"/>
        <end position="72"/>
    </location>
</feature>
<comment type="function">
    <text evidence="9">Essential subunit of the Sec protein translocation channel SecYEG. Clamps together the 2 halves of SecY. May contact the channel plug during translocation.</text>
</comment>
<dbReference type="NCBIfam" id="TIGR00964">
    <property type="entry name" value="secE_bact"/>
    <property type="match status" value="1"/>
</dbReference>
<dbReference type="Gene3D" id="1.20.5.1030">
    <property type="entry name" value="Preprotein translocase secy subunit"/>
    <property type="match status" value="1"/>
</dbReference>
<organism evidence="11 12">
    <name type="scientific">Terrabacter aerolatus</name>
    <dbReference type="NCBI Taxonomy" id="422442"/>
    <lineage>
        <taxon>Bacteria</taxon>
        <taxon>Bacillati</taxon>
        <taxon>Actinomycetota</taxon>
        <taxon>Actinomycetes</taxon>
        <taxon>Micrococcales</taxon>
        <taxon>Intrasporangiaceae</taxon>
        <taxon>Terrabacter</taxon>
    </lineage>
</organism>
<keyword evidence="3 9" id="KW-1003">Cell membrane</keyword>
<dbReference type="InterPro" id="IPR001901">
    <property type="entry name" value="Translocase_SecE/Sec61-g"/>
</dbReference>
<evidence type="ECO:0000256" key="2">
    <source>
        <dbReference type="ARBA" id="ARBA00022448"/>
    </source>
</evidence>
<evidence type="ECO:0000256" key="5">
    <source>
        <dbReference type="ARBA" id="ARBA00022927"/>
    </source>
</evidence>
<keyword evidence="6 9" id="KW-1133">Transmembrane helix</keyword>
<evidence type="ECO:0000313" key="12">
    <source>
        <dbReference type="Proteomes" id="UP000321534"/>
    </source>
</evidence>